<dbReference type="Proteomes" id="UP000630615">
    <property type="component" value="Unassembled WGS sequence"/>
</dbReference>
<protein>
    <submittedName>
        <fullName evidence="1">Uncharacterized protein</fullName>
    </submittedName>
</protein>
<dbReference type="EMBL" id="BMKI01000006">
    <property type="protein sequence ID" value="GGC94823.1"/>
    <property type="molecule type" value="Genomic_DNA"/>
</dbReference>
<keyword evidence="2" id="KW-1185">Reference proteome</keyword>
<comment type="caution">
    <text evidence="1">The sequence shown here is derived from an EMBL/GenBank/DDBJ whole genome shotgun (WGS) entry which is preliminary data.</text>
</comment>
<reference evidence="2" key="1">
    <citation type="journal article" date="2019" name="Int. J. Syst. Evol. Microbiol.">
        <title>The Global Catalogue of Microorganisms (GCM) 10K type strain sequencing project: providing services to taxonomists for standard genome sequencing and annotation.</title>
        <authorList>
            <consortium name="The Broad Institute Genomics Platform"/>
            <consortium name="The Broad Institute Genome Sequencing Center for Infectious Disease"/>
            <person name="Wu L."/>
            <person name="Ma J."/>
        </authorList>
    </citation>
    <scope>NUCLEOTIDE SEQUENCE [LARGE SCALE GENOMIC DNA]</scope>
    <source>
        <strain evidence="2">CGMCC 1.15942</strain>
    </source>
</reference>
<proteinExistence type="predicted"/>
<evidence type="ECO:0000313" key="1">
    <source>
        <dbReference type="EMBL" id="GGC94823.1"/>
    </source>
</evidence>
<gene>
    <name evidence="1" type="ORF">GCM10011573_25570</name>
</gene>
<dbReference type="RefSeq" id="WP_157894286.1">
    <property type="nucleotide sequence ID" value="NZ_BMKI01000006.1"/>
</dbReference>
<organism evidence="1 2">
    <name type="scientific">Enterococcus wangshanyuanii</name>
    <dbReference type="NCBI Taxonomy" id="2005703"/>
    <lineage>
        <taxon>Bacteria</taxon>
        <taxon>Bacillati</taxon>
        <taxon>Bacillota</taxon>
        <taxon>Bacilli</taxon>
        <taxon>Lactobacillales</taxon>
        <taxon>Enterococcaceae</taxon>
        <taxon>Enterococcus</taxon>
    </lineage>
</organism>
<name>A0ABQ1PD07_9ENTE</name>
<accession>A0ABQ1PD07</accession>
<sequence>MPLHRVVGEVYEVRPYLVKYLKSGERYGMKVPAVNKKDAIRRVRIIEEDIEIIEVEEL</sequence>
<evidence type="ECO:0000313" key="2">
    <source>
        <dbReference type="Proteomes" id="UP000630615"/>
    </source>
</evidence>